<evidence type="ECO:0000313" key="2">
    <source>
        <dbReference type="Proteomes" id="UP001164539"/>
    </source>
</evidence>
<evidence type="ECO:0000313" key="1">
    <source>
        <dbReference type="EMBL" id="KAJ4725257.1"/>
    </source>
</evidence>
<feature type="non-terminal residue" evidence="1">
    <location>
        <position position="58"/>
    </location>
</feature>
<keyword evidence="2" id="KW-1185">Reference proteome</keyword>
<sequence>MELGFSSFSSIFLAFLLFLFIFLKLWRFKTSDTNSNPPPGPWKLPVIGNIHQLVCSLP</sequence>
<proteinExistence type="predicted"/>
<name>A0ACC1YNB8_MELAZ</name>
<comment type="caution">
    <text evidence="1">The sequence shown here is derived from an EMBL/GenBank/DDBJ whole genome shotgun (WGS) entry which is preliminary data.</text>
</comment>
<dbReference type="EMBL" id="CM051395">
    <property type="protein sequence ID" value="KAJ4725257.1"/>
    <property type="molecule type" value="Genomic_DNA"/>
</dbReference>
<accession>A0ACC1YNB8</accession>
<gene>
    <name evidence="1" type="ORF">OWV82_004152</name>
</gene>
<organism evidence="1 2">
    <name type="scientific">Melia azedarach</name>
    <name type="common">Chinaberry tree</name>
    <dbReference type="NCBI Taxonomy" id="155640"/>
    <lineage>
        <taxon>Eukaryota</taxon>
        <taxon>Viridiplantae</taxon>
        <taxon>Streptophyta</taxon>
        <taxon>Embryophyta</taxon>
        <taxon>Tracheophyta</taxon>
        <taxon>Spermatophyta</taxon>
        <taxon>Magnoliopsida</taxon>
        <taxon>eudicotyledons</taxon>
        <taxon>Gunneridae</taxon>
        <taxon>Pentapetalae</taxon>
        <taxon>rosids</taxon>
        <taxon>malvids</taxon>
        <taxon>Sapindales</taxon>
        <taxon>Meliaceae</taxon>
        <taxon>Melia</taxon>
    </lineage>
</organism>
<reference evidence="1 2" key="1">
    <citation type="journal article" date="2023" name="Science">
        <title>Complex scaffold remodeling in plant triterpene biosynthesis.</title>
        <authorList>
            <person name="De La Pena R."/>
            <person name="Hodgson H."/>
            <person name="Liu J.C."/>
            <person name="Stephenson M.J."/>
            <person name="Martin A.C."/>
            <person name="Owen C."/>
            <person name="Harkess A."/>
            <person name="Leebens-Mack J."/>
            <person name="Jimenez L.E."/>
            <person name="Osbourn A."/>
            <person name="Sattely E.S."/>
        </authorList>
    </citation>
    <scope>NUCLEOTIDE SEQUENCE [LARGE SCALE GENOMIC DNA]</scope>
    <source>
        <strain evidence="2">cv. JPN11</strain>
        <tissue evidence="1">Leaf</tissue>
    </source>
</reference>
<protein>
    <submittedName>
        <fullName evidence="1">Cytochrome P450</fullName>
    </submittedName>
</protein>
<dbReference type="Proteomes" id="UP001164539">
    <property type="component" value="Chromosome 2"/>
</dbReference>